<evidence type="ECO:0000313" key="4">
    <source>
        <dbReference type="Proteomes" id="UP000327157"/>
    </source>
</evidence>
<organism evidence="3 4">
    <name type="scientific">Pyrus ussuriensis x Pyrus communis</name>
    <dbReference type="NCBI Taxonomy" id="2448454"/>
    <lineage>
        <taxon>Eukaryota</taxon>
        <taxon>Viridiplantae</taxon>
        <taxon>Streptophyta</taxon>
        <taxon>Embryophyta</taxon>
        <taxon>Tracheophyta</taxon>
        <taxon>Spermatophyta</taxon>
        <taxon>Magnoliopsida</taxon>
        <taxon>eudicotyledons</taxon>
        <taxon>Gunneridae</taxon>
        <taxon>Pentapetalae</taxon>
        <taxon>rosids</taxon>
        <taxon>fabids</taxon>
        <taxon>Rosales</taxon>
        <taxon>Rosaceae</taxon>
        <taxon>Amygdaloideae</taxon>
        <taxon>Maleae</taxon>
        <taxon>Pyrus</taxon>
    </lineage>
</organism>
<keyword evidence="1" id="KW-0663">Pyridoxal phosphate</keyword>
<dbReference type="GO" id="GO:0008615">
    <property type="term" value="P:pyridoxine biosynthetic process"/>
    <property type="evidence" value="ECO:0007669"/>
    <property type="project" value="TreeGrafter"/>
</dbReference>
<dbReference type="GO" id="GO:0042823">
    <property type="term" value="P:pyridoxal phosphate biosynthetic process"/>
    <property type="evidence" value="ECO:0007669"/>
    <property type="project" value="InterPro"/>
</dbReference>
<reference evidence="3 4" key="1">
    <citation type="submission" date="2019-09" db="EMBL/GenBank/DDBJ databases">
        <authorList>
            <person name="Ou C."/>
        </authorList>
    </citation>
    <scope>NUCLEOTIDE SEQUENCE [LARGE SCALE GENOMIC DNA]</scope>
    <source>
        <strain evidence="3">S2</strain>
        <tissue evidence="3">Leaf</tissue>
    </source>
</reference>
<dbReference type="Gene3D" id="3.20.20.70">
    <property type="entry name" value="Aldolase class I"/>
    <property type="match status" value="1"/>
</dbReference>
<comment type="similarity">
    <text evidence="2">Belongs to the PdxS/SNZ family.</text>
</comment>
<evidence type="ECO:0000313" key="3">
    <source>
        <dbReference type="EMBL" id="KAB2634635.1"/>
    </source>
</evidence>
<accession>A0A5N5I372</accession>
<keyword evidence="4" id="KW-1185">Reference proteome</keyword>
<name>A0A5N5I372_9ROSA</name>
<dbReference type="GO" id="GO:0006520">
    <property type="term" value="P:amino acid metabolic process"/>
    <property type="evidence" value="ECO:0007669"/>
    <property type="project" value="TreeGrafter"/>
</dbReference>
<dbReference type="PANTHER" id="PTHR31829:SF6">
    <property type="entry name" value="PDXS_SNZ N-TERMINAL DOMAIN-CONTAINING PROTEIN"/>
    <property type="match status" value="1"/>
</dbReference>
<dbReference type="InterPro" id="IPR011060">
    <property type="entry name" value="RibuloseP-bd_barrel"/>
</dbReference>
<comment type="caution">
    <text evidence="3">The sequence shown here is derived from an EMBL/GenBank/DDBJ whole genome shotgun (WGS) entry which is preliminary data.</text>
</comment>
<dbReference type="PANTHER" id="PTHR31829">
    <property type="entry name" value="PYRIDOXAL 5'-PHOSPHATE SYNTHASE SUBUNIT SNZ1-RELATED"/>
    <property type="match status" value="1"/>
</dbReference>
<dbReference type="PROSITE" id="PS51129">
    <property type="entry name" value="PDXS_SNZ_2"/>
    <property type="match status" value="1"/>
</dbReference>
<dbReference type="GO" id="GO:0016843">
    <property type="term" value="F:amine-lyase activity"/>
    <property type="evidence" value="ECO:0007669"/>
    <property type="project" value="TreeGrafter"/>
</dbReference>
<dbReference type="InterPro" id="IPR013785">
    <property type="entry name" value="Aldolase_TIM"/>
</dbReference>
<dbReference type="Proteomes" id="UP000327157">
    <property type="component" value="Unassembled WGS sequence"/>
</dbReference>
<dbReference type="InterPro" id="IPR001852">
    <property type="entry name" value="PdxS/SNZ"/>
</dbReference>
<dbReference type="AlphaFoldDB" id="A0A5N5I372"/>
<dbReference type="SUPFAM" id="SSF51366">
    <property type="entry name" value="Ribulose-phoshate binding barrel"/>
    <property type="match status" value="1"/>
</dbReference>
<dbReference type="EMBL" id="SMOL01000043">
    <property type="protein sequence ID" value="KAB2634635.1"/>
    <property type="molecule type" value="Genomic_DNA"/>
</dbReference>
<evidence type="ECO:0000256" key="1">
    <source>
        <dbReference type="ARBA" id="ARBA00022898"/>
    </source>
</evidence>
<dbReference type="OrthoDB" id="1660966at2759"/>
<evidence type="ECO:0000256" key="2">
    <source>
        <dbReference type="PROSITE-ProRule" id="PRU00481"/>
    </source>
</evidence>
<reference evidence="3 4" key="2">
    <citation type="submission" date="2019-11" db="EMBL/GenBank/DDBJ databases">
        <title>A de novo genome assembly of a pear dwarfing rootstock.</title>
        <authorList>
            <person name="Wang F."/>
            <person name="Wang J."/>
            <person name="Li S."/>
            <person name="Zhang Y."/>
            <person name="Fang M."/>
            <person name="Ma L."/>
            <person name="Zhao Y."/>
            <person name="Jiang S."/>
        </authorList>
    </citation>
    <scope>NUCLEOTIDE SEQUENCE [LARGE SCALE GENOMIC DNA]</scope>
    <source>
        <strain evidence="3">S2</strain>
        <tissue evidence="3">Leaf</tissue>
    </source>
</reference>
<sequence>MPTSPPLPTHHLLFFFFCSSPSTRIPLHTPNLPSPAHCHPLFLHLHVLPSHPWIPSPSVELDPDAQNSDVDSNPDGVFVGSGVFKSDNLVKQGRAIVQAVMHSRDPNVLAKVSYKLGEAMVGFKGLFRWIVDVVFLVGVDMGKRGRRWVGEGRLFGGGGGDTGG</sequence>
<gene>
    <name evidence="3" type="ORF">D8674_038110</name>
</gene>
<protein>
    <submittedName>
        <fullName evidence="3">Uncharacterized protein</fullName>
    </submittedName>
</protein>
<proteinExistence type="inferred from homology"/>